<keyword evidence="2" id="KW-1185">Reference proteome</keyword>
<dbReference type="HOGENOM" id="CLU_1251088_0_0_1"/>
<dbReference type="EMBL" id="KN833038">
    <property type="protein sequence ID" value="KIM76137.1"/>
    <property type="molecule type" value="Genomic_DNA"/>
</dbReference>
<dbReference type="InParanoid" id="A0A0C3BFP9"/>
<organism evidence="1 2">
    <name type="scientific">Piloderma croceum (strain F 1598)</name>
    <dbReference type="NCBI Taxonomy" id="765440"/>
    <lineage>
        <taxon>Eukaryota</taxon>
        <taxon>Fungi</taxon>
        <taxon>Dikarya</taxon>
        <taxon>Basidiomycota</taxon>
        <taxon>Agaricomycotina</taxon>
        <taxon>Agaricomycetes</taxon>
        <taxon>Agaricomycetidae</taxon>
        <taxon>Atheliales</taxon>
        <taxon>Atheliaceae</taxon>
        <taxon>Piloderma</taxon>
    </lineage>
</organism>
<accession>A0A0C3BFP9</accession>
<protein>
    <submittedName>
        <fullName evidence="1">Uncharacterized protein</fullName>
    </submittedName>
</protein>
<dbReference type="Proteomes" id="UP000054166">
    <property type="component" value="Unassembled WGS sequence"/>
</dbReference>
<evidence type="ECO:0000313" key="1">
    <source>
        <dbReference type="EMBL" id="KIM76137.1"/>
    </source>
</evidence>
<gene>
    <name evidence="1" type="ORF">PILCRDRAFT_91765</name>
</gene>
<reference evidence="2" key="2">
    <citation type="submission" date="2015-01" db="EMBL/GenBank/DDBJ databases">
        <title>Evolutionary Origins and Diversification of the Mycorrhizal Mutualists.</title>
        <authorList>
            <consortium name="DOE Joint Genome Institute"/>
            <consortium name="Mycorrhizal Genomics Consortium"/>
            <person name="Kohler A."/>
            <person name="Kuo A."/>
            <person name="Nagy L.G."/>
            <person name="Floudas D."/>
            <person name="Copeland A."/>
            <person name="Barry K.W."/>
            <person name="Cichocki N."/>
            <person name="Veneault-Fourrey C."/>
            <person name="LaButti K."/>
            <person name="Lindquist E.A."/>
            <person name="Lipzen A."/>
            <person name="Lundell T."/>
            <person name="Morin E."/>
            <person name="Murat C."/>
            <person name="Riley R."/>
            <person name="Ohm R."/>
            <person name="Sun H."/>
            <person name="Tunlid A."/>
            <person name="Henrissat B."/>
            <person name="Grigoriev I.V."/>
            <person name="Hibbett D.S."/>
            <person name="Martin F."/>
        </authorList>
    </citation>
    <scope>NUCLEOTIDE SEQUENCE [LARGE SCALE GENOMIC DNA]</scope>
    <source>
        <strain evidence="2">F 1598</strain>
    </source>
</reference>
<sequence>MAKCSPSVLVYINNSGHNTCPAKKLCASNKENDGSLSSPTHNKTDMSCLSLVQPPLVSKNGQIIVTPVPWPSIEEVKDDDREPAIDPLPFDANGPIIIEALLSITGSGLGIDSTEGVAAKGAHVDVNQMLKPPQPKGGGYKECKLPLQLQMRLEWVASLLHVYTQCGTKQGINVQKWAQVFIKDRDTLSLSLNGAAHYCRIDDEDTATEIATHLQSLGPYI</sequence>
<dbReference type="AlphaFoldDB" id="A0A0C3BFP9"/>
<evidence type="ECO:0000313" key="2">
    <source>
        <dbReference type="Proteomes" id="UP000054166"/>
    </source>
</evidence>
<reference evidence="1 2" key="1">
    <citation type="submission" date="2014-04" db="EMBL/GenBank/DDBJ databases">
        <authorList>
            <consortium name="DOE Joint Genome Institute"/>
            <person name="Kuo A."/>
            <person name="Tarkka M."/>
            <person name="Buscot F."/>
            <person name="Kohler A."/>
            <person name="Nagy L.G."/>
            <person name="Floudas D."/>
            <person name="Copeland A."/>
            <person name="Barry K.W."/>
            <person name="Cichocki N."/>
            <person name="Veneault-Fourrey C."/>
            <person name="LaButti K."/>
            <person name="Lindquist E.A."/>
            <person name="Lipzen A."/>
            <person name="Lundell T."/>
            <person name="Morin E."/>
            <person name="Murat C."/>
            <person name="Sun H."/>
            <person name="Tunlid A."/>
            <person name="Henrissat B."/>
            <person name="Grigoriev I.V."/>
            <person name="Hibbett D.S."/>
            <person name="Martin F."/>
            <person name="Nordberg H.P."/>
            <person name="Cantor M.N."/>
            <person name="Hua S.X."/>
        </authorList>
    </citation>
    <scope>NUCLEOTIDE SEQUENCE [LARGE SCALE GENOMIC DNA]</scope>
    <source>
        <strain evidence="1 2">F 1598</strain>
    </source>
</reference>
<proteinExistence type="predicted"/>
<name>A0A0C3BFP9_PILCF</name>